<evidence type="ECO:0000313" key="1">
    <source>
        <dbReference type="EMBL" id="KAJ1372043.1"/>
    </source>
</evidence>
<dbReference type="AlphaFoldDB" id="A0AAD5R8Z7"/>
<sequence length="60" mass="6598">MVVRPNKELNNWTFTTSEPGSAKKFKEDSKDILYKLDELTAAEESGAVLSLGTFGHLVAL</sequence>
<organism evidence="1 2">
    <name type="scientific">Parelaphostrongylus tenuis</name>
    <name type="common">Meningeal worm</name>
    <dbReference type="NCBI Taxonomy" id="148309"/>
    <lineage>
        <taxon>Eukaryota</taxon>
        <taxon>Metazoa</taxon>
        <taxon>Ecdysozoa</taxon>
        <taxon>Nematoda</taxon>
        <taxon>Chromadorea</taxon>
        <taxon>Rhabditida</taxon>
        <taxon>Rhabditina</taxon>
        <taxon>Rhabditomorpha</taxon>
        <taxon>Strongyloidea</taxon>
        <taxon>Metastrongylidae</taxon>
        <taxon>Parelaphostrongylus</taxon>
    </lineage>
</organism>
<keyword evidence="2" id="KW-1185">Reference proteome</keyword>
<evidence type="ECO:0000313" key="2">
    <source>
        <dbReference type="Proteomes" id="UP001196413"/>
    </source>
</evidence>
<reference evidence="1" key="1">
    <citation type="submission" date="2021-06" db="EMBL/GenBank/DDBJ databases">
        <title>Parelaphostrongylus tenuis whole genome reference sequence.</title>
        <authorList>
            <person name="Garwood T.J."/>
            <person name="Larsen P.A."/>
            <person name="Fountain-Jones N.M."/>
            <person name="Garbe J.R."/>
            <person name="Macchietto M.G."/>
            <person name="Kania S.A."/>
            <person name="Gerhold R.W."/>
            <person name="Richards J.E."/>
            <person name="Wolf T.M."/>
        </authorList>
    </citation>
    <scope>NUCLEOTIDE SEQUENCE</scope>
    <source>
        <strain evidence="1">MNPRO001-30</strain>
        <tissue evidence="1">Meninges</tissue>
    </source>
</reference>
<gene>
    <name evidence="1" type="ORF">KIN20_034101</name>
</gene>
<name>A0AAD5R8Z7_PARTN</name>
<dbReference type="Proteomes" id="UP001196413">
    <property type="component" value="Unassembled WGS sequence"/>
</dbReference>
<comment type="caution">
    <text evidence="1">The sequence shown here is derived from an EMBL/GenBank/DDBJ whole genome shotgun (WGS) entry which is preliminary data.</text>
</comment>
<accession>A0AAD5R8Z7</accession>
<dbReference type="EMBL" id="JAHQIW010007086">
    <property type="protein sequence ID" value="KAJ1372043.1"/>
    <property type="molecule type" value="Genomic_DNA"/>
</dbReference>
<proteinExistence type="predicted"/>
<protein>
    <submittedName>
        <fullName evidence="1">Uncharacterized protein</fullName>
    </submittedName>
</protein>